<accession>A0A397Z2Y9</accession>
<dbReference type="InterPro" id="IPR050158">
    <property type="entry name" value="Ubiquitin_ubiquitin-like"/>
</dbReference>
<dbReference type="EMBL" id="CM010633">
    <property type="protein sequence ID" value="RID57516.1"/>
    <property type="molecule type" value="Genomic_DNA"/>
</dbReference>
<dbReference type="InterPro" id="IPR029071">
    <property type="entry name" value="Ubiquitin-like_domsf"/>
</dbReference>
<dbReference type="InterPro" id="IPR000626">
    <property type="entry name" value="Ubiquitin-like_dom"/>
</dbReference>
<dbReference type="Gene3D" id="3.10.20.90">
    <property type="entry name" value="Phosphatidylinositol 3-kinase Catalytic Subunit, Chain A, domain 1"/>
    <property type="match status" value="1"/>
</dbReference>
<dbReference type="InterPro" id="IPR019956">
    <property type="entry name" value="Ubiquitin_dom"/>
</dbReference>
<evidence type="ECO:0000313" key="4">
    <source>
        <dbReference type="EMBL" id="RID57516.1"/>
    </source>
</evidence>
<dbReference type="InterPro" id="IPR038738">
    <property type="entry name" value="Nedd8-like"/>
</dbReference>
<dbReference type="PROSITE" id="PS50053">
    <property type="entry name" value="UBIQUITIN_2"/>
    <property type="match status" value="1"/>
</dbReference>
<dbReference type="PANTHER" id="PTHR10666">
    <property type="entry name" value="UBIQUITIN"/>
    <property type="match status" value="1"/>
</dbReference>
<dbReference type="InterPro" id="IPR019954">
    <property type="entry name" value="Ubiquitin_CS"/>
</dbReference>
<name>A0A397Z2Y9_BRACM</name>
<evidence type="ECO:0000313" key="5">
    <source>
        <dbReference type="Proteomes" id="UP000264353"/>
    </source>
</evidence>
<reference evidence="4 5" key="1">
    <citation type="submission" date="2018-06" db="EMBL/GenBank/DDBJ databases">
        <title>WGS assembly of Brassica rapa FPsc.</title>
        <authorList>
            <person name="Bowman J."/>
            <person name="Kohchi T."/>
            <person name="Yamato K."/>
            <person name="Jenkins J."/>
            <person name="Shu S."/>
            <person name="Ishizaki K."/>
            <person name="Yamaoka S."/>
            <person name="Nishihama R."/>
            <person name="Nakamura Y."/>
            <person name="Berger F."/>
            <person name="Adam C."/>
            <person name="Aki S."/>
            <person name="Althoff F."/>
            <person name="Araki T."/>
            <person name="Arteaga-Vazquez M."/>
            <person name="Balasubrmanian S."/>
            <person name="Bauer D."/>
            <person name="Boehm C."/>
            <person name="Briginshaw L."/>
            <person name="Caballero-Perez J."/>
            <person name="Catarino B."/>
            <person name="Chen F."/>
            <person name="Chiyoda S."/>
            <person name="Chovatia M."/>
            <person name="Davies K."/>
            <person name="Delmans M."/>
            <person name="Demura T."/>
            <person name="Dierschke T."/>
            <person name="Dolan L."/>
            <person name="Dorantes-Acosta A."/>
            <person name="Eklund D."/>
            <person name="Florent S."/>
            <person name="Flores-Sandoval E."/>
            <person name="Fujiyama A."/>
            <person name="Fukuzawa H."/>
            <person name="Galik B."/>
            <person name="Grimanelli D."/>
            <person name="Grimwood J."/>
            <person name="Grossniklaus U."/>
            <person name="Hamada T."/>
            <person name="Haseloff J."/>
            <person name="Hetherington A."/>
            <person name="Higo A."/>
            <person name="Hirakawa Y."/>
            <person name="Hundley H."/>
            <person name="Ikeda Y."/>
            <person name="Inoue K."/>
            <person name="Inoue S."/>
            <person name="Ishida S."/>
            <person name="Jia Q."/>
            <person name="Kakita M."/>
            <person name="Kanazawa T."/>
            <person name="Kawai Y."/>
            <person name="Kawashima T."/>
            <person name="Kennedy M."/>
            <person name="Kinose K."/>
            <person name="Kinoshita T."/>
            <person name="Kohara Y."/>
            <person name="Koide E."/>
            <person name="Komatsu K."/>
            <person name="Kopischke S."/>
            <person name="Kubo M."/>
            <person name="Kyozuka J."/>
            <person name="Lagercrantz U."/>
            <person name="Lin S."/>
            <person name="Lindquist E."/>
            <person name="Lipzen A."/>
            <person name="Lu C."/>
            <person name="Luna E."/>
            <person name="Martienssen R."/>
            <person name="Minamino N."/>
            <person name="Mizutani M."/>
            <person name="Mizutani M."/>
            <person name="Mochizuki N."/>
            <person name="Monte I."/>
            <person name="Mosher R."/>
            <person name="Nagasaki H."/>
            <person name="Nakagami H."/>
            <person name="Naramoto S."/>
            <person name="Nishitani K."/>
            <person name="Ohtani M."/>
            <person name="Okamoto T."/>
            <person name="Okumura M."/>
            <person name="Phillips J."/>
            <person name="Pollak B."/>
            <person name="Reinders A."/>
            <person name="Roevekamp M."/>
            <person name="Sano R."/>
            <person name="Sawa S."/>
            <person name="Schmid M."/>
            <person name="Shirakawa M."/>
            <person name="Solano R."/>
            <person name="Spunde A."/>
            <person name="Suetsugu N."/>
            <person name="Sugano S."/>
            <person name="Sugiyama A."/>
            <person name="Sun R."/>
            <person name="Suzuki Y."/>
            <person name="Takenaka M."/>
            <person name="Takezawa D."/>
            <person name="Tomogane H."/>
            <person name="Tsuzuki M."/>
            <person name="Ueda T."/>
            <person name="Umeda M."/>
            <person name="Ward J."/>
            <person name="Watanabe Y."/>
            <person name="Yazaki K."/>
            <person name="Yokoyama R."/>
            <person name="Yoshitake Y."/>
            <person name="Yotsui I."/>
            <person name="Zachgo S."/>
            <person name="Schmutz J."/>
        </authorList>
    </citation>
    <scope>NUCLEOTIDE SEQUENCE [LARGE SCALE GENOMIC DNA]</scope>
    <source>
        <strain evidence="5">cv. B-3</strain>
    </source>
</reference>
<dbReference type="GO" id="GO:0003729">
    <property type="term" value="F:mRNA binding"/>
    <property type="evidence" value="ECO:0007669"/>
    <property type="project" value="UniProtKB-ARBA"/>
</dbReference>
<gene>
    <name evidence="4" type="ORF">BRARA_F00886</name>
</gene>
<dbReference type="Pfam" id="PF00240">
    <property type="entry name" value="ubiquitin"/>
    <property type="match status" value="1"/>
</dbReference>
<sequence>MENGTRRVFERECTDPIKNSFELKPLNFGGMLIKFGSKTPNEYLKQLTNLNLRFRVKGQKIKVKTLTGKEIGFEIDPVDTIARIKERIEEIEGIPPLQQRIIYTGKQLADDQTAKHYNVERGSVLHLVLALRGGF</sequence>
<dbReference type="PRINTS" id="PR00348">
    <property type="entry name" value="UBIQUITIN"/>
</dbReference>
<evidence type="ECO:0000256" key="2">
    <source>
        <dbReference type="ARBA" id="ARBA00022786"/>
    </source>
</evidence>
<dbReference type="AlphaFoldDB" id="A0A397Z2Y9"/>
<dbReference type="Proteomes" id="UP000264353">
    <property type="component" value="Chromosome A6"/>
</dbReference>
<feature type="domain" description="Ubiquitin-like" evidence="3">
    <location>
        <begin position="59"/>
        <end position="134"/>
    </location>
</feature>
<organism evidence="4 5">
    <name type="scientific">Brassica campestris</name>
    <name type="common">Field mustard</name>
    <dbReference type="NCBI Taxonomy" id="3711"/>
    <lineage>
        <taxon>Eukaryota</taxon>
        <taxon>Viridiplantae</taxon>
        <taxon>Streptophyta</taxon>
        <taxon>Embryophyta</taxon>
        <taxon>Tracheophyta</taxon>
        <taxon>Spermatophyta</taxon>
        <taxon>Magnoliopsida</taxon>
        <taxon>eudicotyledons</taxon>
        <taxon>Gunneridae</taxon>
        <taxon>Pentapetalae</taxon>
        <taxon>rosids</taxon>
        <taxon>malvids</taxon>
        <taxon>Brassicales</taxon>
        <taxon>Brassicaceae</taxon>
        <taxon>Brassiceae</taxon>
        <taxon>Brassica</taxon>
    </lineage>
</organism>
<dbReference type="CDD" id="cd01806">
    <property type="entry name" value="Ubl_NEDD8"/>
    <property type="match status" value="1"/>
</dbReference>
<keyword evidence="1" id="KW-1017">Isopeptide bond</keyword>
<dbReference type="SUPFAM" id="SSF54236">
    <property type="entry name" value="Ubiquitin-like"/>
    <property type="match status" value="1"/>
</dbReference>
<protein>
    <recommendedName>
        <fullName evidence="3">Ubiquitin-like domain-containing protein</fullName>
    </recommendedName>
</protein>
<proteinExistence type="predicted"/>
<evidence type="ECO:0000259" key="3">
    <source>
        <dbReference type="PROSITE" id="PS50053"/>
    </source>
</evidence>
<evidence type="ECO:0000256" key="1">
    <source>
        <dbReference type="ARBA" id="ARBA00022499"/>
    </source>
</evidence>
<dbReference type="SMART" id="SM00213">
    <property type="entry name" value="UBQ"/>
    <property type="match status" value="1"/>
</dbReference>
<dbReference type="PROSITE" id="PS00299">
    <property type="entry name" value="UBIQUITIN_1"/>
    <property type="match status" value="1"/>
</dbReference>
<keyword evidence="2" id="KW-0833">Ubl conjugation pathway</keyword>
<dbReference type="FunFam" id="3.10.20.90:FF:000023">
    <property type="entry name" value="NEDD8 protein"/>
    <property type="match status" value="1"/>
</dbReference>